<feature type="region of interest" description="Disordered" evidence="1">
    <location>
        <begin position="34"/>
        <end position="61"/>
    </location>
</feature>
<name>A0A0G3BLB1_9BURK</name>
<dbReference type="STRING" id="413882.AAW51_3511"/>
<feature type="compositionally biased region" description="Gly residues" evidence="1">
    <location>
        <begin position="43"/>
        <end position="56"/>
    </location>
</feature>
<dbReference type="KEGG" id="pbh:AAW51_3511"/>
<dbReference type="EMBL" id="CP011371">
    <property type="protein sequence ID" value="AKJ30202.1"/>
    <property type="molecule type" value="Genomic_DNA"/>
</dbReference>
<proteinExistence type="predicted"/>
<organism evidence="2 3">
    <name type="scientific">Caldimonas brevitalea</name>
    <dbReference type="NCBI Taxonomy" id="413882"/>
    <lineage>
        <taxon>Bacteria</taxon>
        <taxon>Pseudomonadati</taxon>
        <taxon>Pseudomonadota</taxon>
        <taxon>Betaproteobacteria</taxon>
        <taxon>Burkholderiales</taxon>
        <taxon>Sphaerotilaceae</taxon>
        <taxon>Caldimonas</taxon>
    </lineage>
</organism>
<sequence>MLTMMTMKTRSMQPSRRTAAAGLLLALTLAAGCGGDPHRGDGDGGSNGGSNGGGDNGSLPDRVSTAAEFLAYVQQVIARFSADTEPLDVDRLGAPTADRDEAADV</sequence>
<evidence type="ECO:0000256" key="1">
    <source>
        <dbReference type="SAM" id="MobiDB-lite"/>
    </source>
</evidence>
<dbReference type="RefSeq" id="WP_047195627.1">
    <property type="nucleotide sequence ID" value="NZ_CP011371.1"/>
</dbReference>
<protein>
    <submittedName>
        <fullName evidence="2">Uncharacterized protein</fullName>
    </submittedName>
</protein>
<feature type="region of interest" description="Disordered" evidence="1">
    <location>
        <begin position="84"/>
        <end position="105"/>
    </location>
</feature>
<evidence type="ECO:0000313" key="2">
    <source>
        <dbReference type="EMBL" id="AKJ30202.1"/>
    </source>
</evidence>
<keyword evidence="3" id="KW-1185">Reference proteome</keyword>
<reference evidence="2 3" key="1">
    <citation type="submission" date="2015-05" db="EMBL/GenBank/DDBJ databases">
        <authorList>
            <person name="Tang B."/>
            <person name="Yu Y."/>
        </authorList>
    </citation>
    <scope>NUCLEOTIDE SEQUENCE [LARGE SCALE GENOMIC DNA]</scope>
    <source>
        <strain evidence="2 3">DSM 7029</strain>
    </source>
</reference>
<accession>A0A0G3BLB1</accession>
<evidence type="ECO:0000313" key="3">
    <source>
        <dbReference type="Proteomes" id="UP000035352"/>
    </source>
</evidence>
<dbReference type="AlphaFoldDB" id="A0A0G3BLB1"/>
<dbReference type="Proteomes" id="UP000035352">
    <property type="component" value="Chromosome"/>
</dbReference>
<gene>
    <name evidence="2" type="ORF">AAW51_3511</name>
</gene>